<feature type="domain" description="Fido" evidence="1">
    <location>
        <begin position="209"/>
        <end position="340"/>
    </location>
</feature>
<comment type="caution">
    <text evidence="2">The sequence shown here is derived from an EMBL/GenBank/DDBJ whole genome shotgun (WGS) entry which is preliminary data.</text>
</comment>
<evidence type="ECO:0000313" key="2">
    <source>
        <dbReference type="EMBL" id="PIZ16445.1"/>
    </source>
</evidence>
<dbReference type="SUPFAM" id="SSF140931">
    <property type="entry name" value="Fic-like"/>
    <property type="match status" value="1"/>
</dbReference>
<sequence length="340" mass="38871">MSSGAKQTNNSASPGKSSIVIYRAKDGKINLDVKFERDTLWLTQKQIAYLFGTQRPAITKHLSNIFKSGELREESVGSILEHTASDGKKYNTRFYNLDAVISVGYRVNSRRATQFRIWATKTLKDYLIQGYAINQKRLSQQSEKFKELQDTIRFIRDKSGRPELSGRAQELLNIINEYSSSLTILHQYDKGTLASPRIKKPQFKLYYENSQQLIRQIKSDLLKKGEATSYFGQETGSKLKSIIGAVYQTFDRKELYAGVAGKAANLLYLIIKDHPFVDGNKRIGSLLFIYFLEKNRYLRRESGTRKIENNTMVALALLVANSQPREKDIMIKIISNLLKD</sequence>
<dbReference type="Pfam" id="PF13310">
    <property type="entry name" value="Virulence_RhuM"/>
    <property type="match status" value="1"/>
</dbReference>
<proteinExistence type="predicted"/>
<organism evidence="2 3">
    <name type="scientific">Candidatus Desantisbacteria bacterium CG_4_10_14_0_8_um_filter_48_22</name>
    <dbReference type="NCBI Taxonomy" id="1974543"/>
    <lineage>
        <taxon>Bacteria</taxon>
        <taxon>Candidatus Desantisiibacteriota</taxon>
    </lineage>
</organism>
<dbReference type="PANTHER" id="PTHR35810">
    <property type="entry name" value="CYTOPLASMIC PROTEIN-RELATED"/>
    <property type="match status" value="1"/>
</dbReference>
<dbReference type="InterPro" id="IPR053737">
    <property type="entry name" value="Type_II_TA_Toxin"/>
</dbReference>
<name>A0A2M7SA89_9BACT</name>
<evidence type="ECO:0000259" key="1">
    <source>
        <dbReference type="PROSITE" id="PS51459"/>
    </source>
</evidence>
<dbReference type="Gene3D" id="1.20.120.1870">
    <property type="entry name" value="Fic/DOC protein, Fido domain"/>
    <property type="match status" value="1"/>
</dbReference>
<dbReference type="InterPro" id="IPR011204">
    <property type="entry name" value="Virulence_RhuM-like"/>
</dbReference>
<dbReference type="InterPro" id="IPR036597">
    <property type="entry name" value="Fido-like_dom_sf"/>
</dbReference>
<dbReference type="EMBL" id="PFMR01000186">
    <property type="protein sequence ID" value="PIZ16445.1"/>
    <property type="molecule type" value="Genomic_DNA"/>
</dbReference>
<evidence type="ECO:0000313" key="3">
    <source>
        <dbReference type="Proteomes" id="UP000229307"/>
    </source>
</evidence>
<dbReference type="Proteomes" id="UP000229307">
    <property type="component" value="Unassembled WGS sequence"/>
</dbReference>
<gene>
    <name evidence="2" type="ORF">COY52_06970</name>
</gene>
<dbReference type="InterPro" id="IPR003812">
    <property type="entry name" value="Fido"/>
</dbReference>
<reference evidence="3" key="1">
    <citation type="submission" date="2017-09" db="EMBL/GenBank/DDBJ databases">
        <title>Depth-based differentiation of microbial function through sediment-hosted aquifers and enrichment of novel symbionts in the deep terrestrial subsurface.</title>
        <authorList>
            <person name="Probst A.J."/>
            <person name="Ladd B."/>
            <person name="Jarett J.K."/>
            <person name="Geller-Mcgrath D.E."/>
            <person name="Sieber C.M.K."/>
            <person name="Emerson J.B."/>
            <person name="Anantharaman K."/>
            <person name="Thomas B.C."/>
            <person name="Malmstrom R."/>
            <person name="Stieglmeier M."/>
            <person name="Klingl A."/>
            <person name="Woyke T."/>
            <person name="Ryan C.M."/>
            <person name="Banfield J.F."/>
        </authorList>
    </citation>
    <scope>NUCLEOTIDE SEQUENCE [LARGE SCALE GENOMIC DNA]</scope>
</reference>
<accession>A0A2M7SA89</accession>
<dbReference type="PROSITE" id="PS51459">
    <property type="entry name" value="FIDO"/>
    <property type="match status" value="1"/>
</dbReference>
<dbReference type="PANTHER" id="PTHR35810:SF1">
    <property type="entry name" value="CYTOPLASMIC PROTEIN"/>
    <property type="match status" value="1"/>
</dbReference>
<dbReference type="Pfam" id="PF02661">
    <property type="entry name" value="Fic"/>
    <property type="match status" value="1"/>
</dbReference>
<protein>
    <recommendedName>
        <fullName evidence="1">Fido domain-containing protein</fullName>
    </recommendedName>
</protein>
<dbReference type="AlphaFoldDB" id="A0A2M7SA89"/>